<feature type="transmembrane region" description="Helical" evidence="8">
    <location>
        <begin position="499"/>
        <end position="517"/>
    </location>
</feature>
<keyword evidence="4 8" id="KW-0812">Transmembrane</keyword>
<dbReference type="Gene3D" id="1.20.1250.20">
    <property type="entry name" value="MFS general substrate transporter like domains"/>
    <property type="match status" value="1"/>
</dbReference>
<dbReference type="EMBL" id="NKCI01000225">
    <property type="protein sequence ID" value="RSL47049.1"/>
    <property type="molecule type" value="Genomic_DNA"/>
</dbReference>
<keyword evidence="7" id="KW-0325">Glycoprotein</keyword>
<dbReference type="CDD" id="cd17316">
    <property type="entry name" value="MFS_SV2_like"/>
    <property type="match status" value="1"/>
</dbReference>
<feature type="transmembrane region" description="Helical" evidence="8">
    <location>
        <begin position="434"/>
        <end position="451"/>
    </location>
</feature>
<protein>
    <recommendedName>
        <fullName evidence="9">Major facilitator superfamily (MFS) profile domain-containing protein</fullName>
    </recommendedName>
</protein>
<dbReference type="GO" id="GO:0016020">
    <property type="term" value="C:membrane"/>
    <property type="evidence" value="ECO:0007669"/>
    <property type="project" value="UniProtKB-SubCell"/>
</dbReference>
<evidence type="ECO:0000256" key="7">
    <source>
        <dbReference type="ARBA" id="ARBA00023180"/>
    </source>
</evidence>
<keyword evidence="5 8" id="KW-1133">Transmembrane helix</keyword>
<dbReference type="Proteomes" id="UP000288168">
    <property type="component" value="Unassembled WGS sequence"/>
</dbReference>
<feature type="transmembrane region" description="Helical" evidence="8">
    <location>
        <begin position="251"/>
        <end position="270"/>
    </location>
</feature>
<proteinExistence type="inferred from homology"/>
<dbReference type="AlphaFoldDB" id="A0A428P1Z4"/>
<evidence type="ECO:0000256" key="1">
    <source>
        <dbReference type="ARBA" id="ARBA00004141"/>
    </source>
</evidence>
<name>A0A428P1Z4_9HYPO</name>
<comment type="caution">
    <text evidence="10">The sequence shown here is derived from an EMBL/GenBank/DDBJ whole genome shotgun (WGS) entry which is preliminary data.</text>
</comment>
<feature type="transmembrane region" description="Helical" evidence="8">
    <location>
        <begin position="407"/>
        <end position="427"/>
    </location>
</feature>
<organism evidence="10 11">
    <name type="scientific">Fusarium duplospermum</name>
    <dbReference type="NCBI Taxonomy" id="1325734"/>
    <lineage>
        <taxon>Eukaryota</taxon>
        <taxon>Fungi</taxon>
        <taxon>Dikarya</taxon>
        <taxon>Ascomycota</taxon>
        <taxon>Pezizomycotina</taxon>
        <taxon>Sordariomycetes</taxon>
        <taxon>Hypocreomycetidae</taxon>
        <taxon>Hypocreales</taxon>
        <taxon>Nectriaceae</taxon>
        <taxon>Fusarium</taxon>
        <taxon>Fusarium solani species complex</taxon>
    </lineage>
</organism>
<feature type="transmembrane region" description="Helical" evidence="8">
    <location>
        <begin position="523"/>
        <end position="542"/>
    </location>
</feature>
<dbReference type="Pfam" id="PF07690">
    <property type="entry name" value="MFS_1"/>
    <property type="match status" value="1"/>
</dbReference>
<dbReference type="OrthoDB" id="4139357at2759"/>
<evidence type="ECO:0000256" key="6">
    <source>
        <dbReference type="ARBA" id="ARBA00023136"/>
    </source>
</evidence>
<dbReference type="PROSITE" id="PS50850">
    <property type="entry name" value="MFS"/>
    <property type="match status" value="1"/>
</dbReference>
<gene>
    <name evidence="10" type="ORF">CEP54_013575</name>
</gene>
<evidence type="ECO:0000256" key="3">
    <source>
        <dbReference type="ARBA" id="ARBA00022448"/>
    </source>
</evidence>
<evidence type="ECO:0000259" key="9">
    <source>
        <dbReference type="PROSITE" id="PS50850"/>
    </source>
</evidence>
<dbReference type="PANTHER" id="PTHR23511">
    <property type="entry name" value="SYNAPTIC VESICLE GLYCOPROTEIN 2"/>
    <property type="match status" value="1"/>
</dbReference>
<keyword evidence="6 8" id="KW-0472">Membrane</keyword>
<accession>A0A428P1Z4</accession>
<feature type="transmembrane region" description="Helical" evidence="8">
    <location>
        <begin position="367"/>
        <end position="387"/>
    </location>
</feature>
<evidence type="ECO:0000256" key="2">
    <source>
        <dbReference type="ARBA" id="ARBA00008335"/>
    </source>
</evidence>
<dbReference type="PANTHER" id="PTHR23511:SF5">
    <property type="entry name" value="MAJOR FACILITATOR-TYPE TRANSPORTER HXNZ-RELATED"/>
    <property type="match status" value="1"/>
</dbReference>
<evidence type="ECO:0000256" key="4">
    <source>
        <dbReference type="ARBA" id="ARBA00022692"/>
    </source>
</evidence>
<feature type="transmembrane region" description="Helical" evidence="8">
    <location>
        <begin position="146"/>
        <end position="165"/>
    </location>
</feature>
<dbReference type="InterPro" id="IPR011701">
    <property type="entry name" value="MFS"/>
</dbReference>
<feature type="domain" description="Major facilitator superfamily (MFS) profile" evidence="9">
    <location>
        <begin position="83"/>
        <end position="545"/>
    </location>
</feature>
<comment type="subcellular location">
    <subcellularLocation>
        <location evidence="1">Membrane</location>
        <topology evidence="1">Multi-pass membrane protein</topology>
    </subcellularLocation>
</comment>
<dbReference type="GO" id="GO:0022857">
    <property type="term" value="F:transmembrane transporter activity"/>
    <property type="evidence" value="ECO:0007669"/>
    <property type="project" value="InterPro"/>
</dbReference>
<comment type="similarity">
    <text evidence="2">Belongs to the major facilitator superfamily.</text>
</comment>
<evidence type="ECO:0000256" key="8">
    <source>
        <dbReference type="SAM" id="Phobius"/>
    </source>
</evidence>
<evidence type="ECO:0000256" key="5">
    <source>
        <dbReference type="ARBA" id="ARBA00022989"/>
    </source>
</evidence>
<dbReference type="FunFam" id="1.20.1250.20:FF:000171">
    <property type="entry name" value="MFS general substrate transporter"/>
    <property type="match status" value="1"/>
</dbReference>
<reference evidence="10 11" key="1">
    <citation type="submission" date="2017-06" db="EMBL/GenBank/DDBJ databases">
        <title>Comparative genomic analysis of Ambrosia Fusariam Clade fungi.</title>
        <authorList>
            <person name="Stajich J.E."/>
            <person name="Carrillo J."/>
            <person name="Kijimoto T."/>
            <person name="Eskalen A."/>
            <person name="O'Donnell K."/>
            <person name="Kasson M."/>
        </authorList>
    </citation>
    <scope>NUCLEOTIDE SEQUENCE [LARGE SCALE GENOMIC DNA]</scope>
    <source>
        <strain evidence="10 11">NRRL62584</strain>
    </source>
</reference>
<dbReference type="InterPro" id="IPR020846">
    <property type="entry name" value="MFS_dom"/>
</dbReference>
<evidence type="ECO:0000313" key="11">
    <source>
        <dbReference type="Proteomes" id="UP000288168"/>
    </source>
</evidence>
<dbReference type="InterPro" id="IPR036259">
    <property type="entry name" value="MFS_trans_sf"/>
</dbReference>
<feature type="transmembrane region" description="Helical" evidence="8">
    <location>
        <begin position="457"/>
        <end position="478"/>
    </location>
</feature>
<evidence type="ECO:0000313" key="10">
    <source>
        <dbReference type="EMBL" id="RSL47049.1"/>
    </source>
</evidence>
<keyword evidence="3" id="KW-0813">Transport</keyword>
<dbReference type="SUPFAM" id="SSF103473">
    <property type="entry name" value="MFS general substrate transporter"/>
    <property type="match status" value="1"/>
</dbReference>
<sequence>MSNIAAKKAPPAQPESPSIAPATIERTVSVDPSAHKHIAGHTDYHGIDTTQVQPGADPAYEAKISVMNEALIDIGMGPFQWKIFATTGFGWFIDQLWMQAVTNIQPPVKHEFGVERIAFLSMAKYAGLLVGASLWPMTADFIGRRLAFNVTLLITAMAGLIGAGSPNFSAVATLSALIGFGSGGNQPVDSAIFLEFIPATHQNILVVQSGFWSLGQVIANMVAWPFIVNYSCPPEATTEECTFQDNLGWRYVYWTLGGATIFLYLLRLLFKIYETPKYLLGRGRDAQAVAVVQKIAARDGKETWLTLDHFEAIDARLATSNPNDEAPTTAPTTKVGILRRSLDKFTPDKFKALFSTPRMALSTSMILLLWMAIGMAFPLYNVFLPMYLQNRGVQTGSSSLNVTYRNLTIQALCGLPASFLGGFTVNLKRVGRKGTGAGVCFCTSLFLFMFTQAKTQAAVLGFSCGVAFFQNLTLGLLYTYTPELFPAPIRGTGNGLSMMFNRTAGLGATIIGAYVGLTTSVPIWISASLFAVAGVVFLLLPYESQGKAAS</sequence>
<keyword evidence="11" id="KW-1185">Reference proteome</keyword>